<keyword evidence="2 5" id="KW-0808">Transferase</keyword>
<dbReference type="PROSITE" id="PS50405">
    <property type="entry name" value="GST_CTER"/>
    <property type="match status" value="1"/>
</dbReference>
<sequence>MKVLGRKTSGNVQKVLFLLEELGADYSREDYGRQFGNTGSAEYLAMNPAGKVPTLVDGELTIWESHSILRYIAAKAGSALYPADLAARARIEPWMDWLLAALNDTYVAIFKASKGGESVPEAAAKTLVECLTLLEGRLARSPWLAGSEISLAEIALAPIVHRCLGFPVELPPLPALRAWHGKLAARPSFQKACSA</sequence>
<feature type="domain" description="GST C-terminal" evidence="4">
    <location>
        <begin position="84"/>
        <end position="195"/>
    </location>
</feature>
<accession>A0A1Y6CDL5</accession>
<protein>
    <submittedName>
        <fullName evidence="5">Glutathione S-transferase</fullName>
    </submittedName>
</protein>
<organism evidence="5 6">
    <name type="scientific">Tistlia consotensis USBA 355</name>
    <dbReference type="NCBI Taxonomy" id="560819"/>
    <lineage>
        <taxon>Bacteria</taxon>
        <taxon>Pseudomonadati</taxon>
        <taxon>Pseudomonadota</taxon>
        <taxon>Alphaproteobacteria</taxon>
        <taxon>Rhodospirillales</taxon>
        <taxon>Rhodovibrionaceae</taxon>
        <taxon>Tistlia</taxon>
    </lineage>
</organism>
<dbReference type="Gene3D" id="3.40.30.10">
    <property type="entry name" value="Glutaredoxin"/>
    <property type="match status" value="1"/>
</dbReference>
<feature type="domain" description="GST N-terminal" evidence="3">
    <location>
        <begin position="1"/>
        <end position="80"/>
    </location>
</feature>
<dbReference type="InterPro" id="IPR036282">
    <property type="entry name" value="Glutathione-S-Trfase_C_sf"/>
</dbReference>
<dbReference type="Pfam" id="PF02798">
    <property type="entry name" value="GST_N"/>
    <property type="match status" value="1"/>
</dbReference>
<dbReference type="AlphaFoldDB" id="A0A1Y6CDL5"/>
<reference evidence="5 6" key="1">
    <citation type="submission" date="2017-04" db="EMBL/GenBank/DDBJ databases">
        <authorList>
            <person name="Afonso C.L."/>
            <person name="Miller P.J."/>
            <person name="Scott M.A."/>
            <person name="Spackman E."/>
            <person name="Goraichik I."/>
            <person name="Dimitrov K.M."/>
            <person name="Suarez D.L."/>
            <person name="Swayne D.E."/>
        </authorList>
    </citation>
    <scope>NUCLEOTIDE SEQUENCE [LARGE SCALE GENOMIC DNA]</scope>
    <source>
        <strain evidence="5 6">USBA 355</strain>
    </source>
</reference>
<dbReference type="InterPro" id="IPR010987">
    <property type="entry name" value="Glutathione-S-Trfase_C-like"/>
</dbReference>
<dbReference type="Pfam" id="PF13410">
    <property type="entry name" value="GST_C_2"/>
    <property type="match status" value="1"/>
</dbReference>
<dbReference type="RefSeq" id="WP_085124818.1">
    <property type="nucleotide sequence ID" value="NZ_FWZX01000021.1"/>
</dbReference>
<dbReference type="InterPro" id="IPR040079">
    <property type="entry name" value="Glutathione_S-Trfase"/>
</dbReference>
<dbReference type="SUPFAM" id="SSF52833">
    <property type="entry name" value="Thioredoxin-like"/>
    <property type="match status" value="1"/>
</dbReference>
<dbReference type="InterPro" id="IPR004045">
    <property type="entry name" value="Glutathione_S-Trfase_N"/>
</dbReference>
<dbReference type="InterPro" id="IPR036249">
    <property type="entry name" value="Thioredoxin-like_sf"/>
</dbReference>
<evidence type="ECO:0000259" key="3">
    <source>
        <dbReference type="PROSITE" id="PS50404"/>
    </source>
</evidence>
<gene>
    <name evidence="5" type="ORF">SAMN05428998_12185</name>
</gene>
<dbReference type="PANTHER" id="PTHR44051:SF19">
    <property type="entry name" value="DISULFIDE-BOND OXIDOREDUCTASE YFCG"/>
    <property type="match status" value="1"/>
</dbReference>
<evidence type="ECO:0000313" key="5">
    <source>
        <dbReference type="EMBL" id="SMF57375.1"/>
    </source>
</evidence>
<proteinExistence type="inferred from homology"/>
<dbReference type="Gene3D" id="1.20.1050.10">
    <property type="match status" value="1"/>
</dbReference>
<dbReference type="SUPFAM" id="SSF47616">
    <property type="entry name" value="GST C-terminal domain-like"/>
    <property type="match status" value="1"/>
</dbReference>
<evidence type="ECO:0000313" key="6">
    <source>
        <dbReference type="Proteomes" id="UP000192917"/>
    </source>
</evidence>
<dbReference type="STRING" id="560819.SAMN05428998_12185"/>
<dbReference type="PROSITE" id="PS50404">
    <property type="entry name" value="GST_NTER"/>
    <property type="match status" value="1"/>
</dbReference>
<dbReference type="SFLD" id="SFLDG01150">
    <property type="entry name" value="Main.1:_Beta-like"/>
    <property type="match status" value="1"/>
</dbReference>
<dbReference type="SFLD" id="SFLDS00019">
    <property type="entry name" value="Glutathione_Transferase_(cytos"/>
    <property type="match status" value="1"/>
</dbReference>
<dbReference type="PANTHER" id="PTHR44051">
    <property type="entry name" value="GLUTATHIONE S-TRANSFERASE-RELATED"/>
    <property type="match status" value="1"/>
</dbReference>
<evidence type="ECO:0000256" key="1">
    <source>
        <dbReference type="ARBA" id="ARBA00007409"/>
    </source>
</evidence>
<dbReference type="CDD" id="cd03047">
    <property type="entry name" value="GST_N_2"/>
    <property type="match status" value="1"/>
</dbReference>
<comment type="similarity">
    <text evidence="1">Belongs to the GST superfamily.</text>
</comment>
<evidence type="ECO:0000256" key="2">
    <source>
        <dbReference type="ARBA" id="ARBA00022679"/>
    </source>
</evidence>
<dbReference type="SFLD" id="SFLDG00358">
    <property type="entry name" value="Main_(cytGST)"/>
    <property type="match status" value="1"/>
</dbReference>
<evidence type="ECO:0000259" key="4">
    <source>
        <dbReference type="PROSITE" id="PS50405"/>
    </source>
</evidence>
<dbReference type="EMBL" id="FWZX01000021">
    <property type="protein sequence ID" value="SMF57375.1"/>
    <property type="molecule type" value="Genomic_DNA"/>
</dbReference>
<name>A0A1Y6CDL5_9PROT</name>
<dbReference type="FunFam" id="3.40.30.10:FF:000039">
    <property type="entry name" value="Glutathione S-transferase domain"/>
    <property type="match status" value="1"/>
</dbReference>
<dbReference type="Proteomes" id="UP000192917">
    <property type="component" value="Unassembled WGS sequence"/>
</dbReference>
<dbReference type="GO" id="GO:0016740">
    <property type="term" value="F:transferase activity"/>
    <property type="evidence" value="ECO:0007669"/>
    <property type="project" value="UniProtKB-KW"/>
</dbReference>
<keyword evidence="6" id="KW-1185">Reference proteome</keyword>